<dbReference type="OrthoDB" id="9773549at2"/>
<sequence>MMYVEIEIEQLGPGETALVLYAEQGLLHGAIVQHRPDGRLVRSEGHTPEDGSFMLLIWEAIHASRDDRFRVILDNGGYWPKAFPKLSRSAAAQRRGQDVAESL</sequence>
<organism evidence="1 2">
    <name type="scientific">Devosia epidermidihirudinis</name>
    <dbReference type="NCBI Taxonomy" id="1293439"/>
    <lineage>
        <taxon>Bacteria</taxon>
        <taxon>Pseudomonadati</taxon>
        <taxon>Pseudomonadota</taxon>
        <taxon>Alphaproteobacteria</taxon>
        <taxon>Hyphomicrobiales</taxon>
        <taxon>Devosiaceae</taxon>
        <taxon>Devosia</taxon>
    </lineage>
</organism>
<dbReference type="AlphaFoldDB" id="A0A0F5QL75"/>
<dbReference type="Proteomes" id="UP000033411">
    <property type="component" value="Unassembled WGS sequence"/>
</dbReference>
<accession>A0A0F5QL75</accession>
<keyword evidence="2" id="KW-1185">Reference proteome</keyword>
<evidence type="ECO:0000313" key="1">
    <source>
        <dbReference type="EMBL" id="KKC41476.1"/>
    </source>
</evidence>
<protein>
    <submittedName>
        <fullName evidence="1">Uncharacterized protein</fullName>
    </submittedName>
</protein>
<name>A0A0F5QL75_9HYPH</name>
<proteinExistence type="predicted"/>
<comment type="caution">
    <text evidence="1">The sequence shown here is derived from an EMBL/GenBank/DDBJ whole genome shotgun (WGS) entry which is preliminary data.</text>
</comment>
<reference evidence="1 2" key="1">
    <citation type="submission" date="2015-03" db="EMBL/GenBank/DDBJ databases">
        <authorList>
            <person name="Lepp D."/>
            <person name="Hassan Y.I."/>
            <person name="Li X.-Z."/>
            <person name="Zhou T."/>
        </authorList>
    </citation>
    <scope>NUCLEOTIDE SEQUENCE [LARGE SCALE GENOMIC DNA]</scope>
    <source>
        <strain evidence="1 2">E84</strain>
    </source>
</reference>
<dbReference type="RefSeq" id="WP_046137758.1">
    <property type="nucleotide sequence ID" value="NZ_LANJ01000001.1"/>
</dbReference>
<dbReference type="EMBL" id="LANJ01000001">
    <property type="protein sequence ID" value="KKC41476.1"/>
    <property type="molecule type" value="Genomic_DNA"/>
</dbReference>
<evidence type="ECO:0000313" key="2">
    <source>
        <dbReference type="Proteomes" id="UP000033411"/>
    </source>
</evidence>
<gene>
    <name evidence="1" type="ORF">WH87_00560</name>
</gene>
<dbReference type="PATRIC" id="fig|1293439.3.peg.118"/>